<evidence type="ECO:0000256" key="2">
    <source>
        <dbReference type="SAM" id="MobiDB-lite"/>
    </source>
</evidence>
<feature type="region of interest" description="Disordered" evidence="2">
    <location>
        <begin position="583"/>
        <end position="623"/>
    </location>
</feature>
<dbReference type="InterPro" id="IPR018307">
    <property type="entry name" value="ABL9/DENND6_dom"/>
</dbReference>
<dbReference type="PANTHER" id="PTHR31017:SF1">
    <property type="entry name" value="LATE SECRETORY PATHWAY PROTEIN AVL9 HOMOLOG"/>
    <property type="match status" value="1"/>
</dbReference>
<dbReference type="InterPro" id="IPR051731">
    <property type="entry name" value="DENND11/AVL9_GEFs"/>
</dbReference>
<sequence length="623" mass="70935">MNDENPVIVGVCLVDFHHTRGPETEYWCSSPEGADESRLWPNLPFQALPDGSHSFQETFTYFTLLFNEKKRCSPQNGVSELPEDELEDYTTYFAISCSRQIRSEDLIQKDDDITRSTVQKAIVVISKQPIFGQIKDKLSLVTNAFFLQRDFTDRSIISSLYENLVSMFSNMPNNPQDGQLYVGLSLRKIIFDFGKDVLVLLKAILLEKQIIFYGNNVEALCNLQFGLISLIPNLLSNLQSSGSPQLLAPQAALSMADSFKSSDRQSVLKFIGFPLRIFEKGGLFSPYTPLQQMDDIKSKHTQFFVMGTSNSLLVEQKTELCHLFVDVDACTLEIIDKSLHPILHLTSHDKRWIDSIHTLVSQSWNQNDLYTPKNSQFEGSEDFIRWQFEEYLTGLLSSMKLQEYLATYSDDSIGMQSIPEELVRSNPMQPFNSAWALKWSQTRNYELFRNYTDDRIFDVFSPKHPYSGPDTITILQQKLAATFQNFKKSSPDTKESDAQGIKQRSNSSLDAANNQTVKEPAAGDKEQNFWSSWKEYFNTKRKVKKKEEEDILKATQHLNDGNSTVEAIGSALVGLGLHYNSSQEEEYDYETEHSDLDKSRKSSNISTSSRGSYQSEGHKPDAK</sequence>
<accession>A0A7H9HXC7</accession>
<dbReference type="Gene3D" id="3.40.50.11500">
    <property type="match status" value="1"/>
</dbReference>
<dbReference type="Proteomes" id="UP000510647">
    <property type="component" value="Chromosome 8"/>
</dbReference>
<dbReference type="EMBL" id="CP059274">
    <property type="protein sequence ID" value="QLQ82388.1"/>
    <property type="molecule type" value="Genomic_DNA"/>
</dbReference>
<dbReference type="PANTHER" id="PTHR31017">
    <property type="entry name" value="LATE SECRETORY PATHWAY PROTEIN AVL9-RELATED"/>
    <property type="match status" value="1"/>
</dbReference>
<feature type="compositionally biased region" description="Polar residues" evidence="2">
    <location>
        <begin position="502"/>
        <end position="517"/>
    </location>
</feature>
<dbReference type="InterPro" id="IPR037516">
    <property type="entry name" value="Tripartite_DENN"/>
</dbReference>
<dbReference type="InterPro" id="IPR043153">
    <property type="entry name" value="DENN_C"/>
</dbReference>
<dbReference type="AlphaFoldDB" id="A0A7H9HXC7"/>
<evidence type="ECO:0000259" key="3">
    <source>
        <dbReference type="PROSITE" id="PS50211"/>
    </source>
</evidence>
<dbReference type="Pfam" id="PF09794">
    <property type="entry name" value="Avl9"/>
    <property type="match status" value="1"/>
</dbReference>
<organism evidence="4 5">
    <name type="scientific">Torulaspora globosa</name>
    <dbReference type="NCBI Taxonomy" id="48254"/>
    <lineage>
        <taxon>Eukaryota</taxon>
        <taxon>Fungi</taxon>
        <taxon>Dikarya</taxon>
        <taxon>Ascomycota</taxon>
        <taxon>Saccharomycotina</taxon>
        <taxon>Saccharomycetes</taxon>
        <taxon>Saccharomycetales</taxon>
        <taxon>Saccharomycetaceae</taxon>
        <taxon>Torulaspora</taxon>
    </lineage>
</organism>
<name>A0A7H9HXC7_9SACH</name>
<feature type="compositionally biased region" description="Low complexity" evidence="2">
    <location>
        <begin position="602"/>
        <end position="612"/>
    </location>
</feature>
<protein>
    <recommendedName>
        <fullName evidence="3">UDENN domain-containing protein</fullName>
    </recommendedName>
</protein>
<evidence type="ECO:0000313" key="4">
    <source>
        <dbReference type="EMBL" id="QLQ82388.1"/>
    </source>
</evidence>
<feature type="region of interest" description="Disordered" evidence="2">
    <location>
        <begin position="488"/>
        <end position="524"/>
    </location>
</feature>
<keyword evidence="5" id="KW-1185">Reference proteome</keyword>
<dbReference type="OrthoDB" id="26278at2759"/>
<evidence type="ECO:0000313" key="5">
    <source>
        <dbReference type="Proteomes" id="UP000510647"/>
    </source>
</evidence>
<comment type="similarity">
    <text evidence="1">Belongs to the AVL9 family.</text>
</comment>
<reference evidence="4 5" key="1">
    <citation type="submission" date="2020-06" db="EMBL/GenBank/DDBJ databases">
        <title>The yeast mating-type switching endonuclease HO is a domesticated member of an unorthodox homing genetic element family.</title>
        <authorList>
            <person name="Coughlan A.Y."/>
            <person name="Lombardi L."/>
            <person name="Braun-Galleani S."/>
            <person name="Martos A.R."/>
            <person name="Galeote V."/>
            <person name="Bigey F."/>
            <person name="Dequin S."/>
            <person name="Byrne K.P."/>
            <person name="Wolfe K.H."/>
        </authorList>
    </citation>
    <scope>NUCLEOTIDE SEQUENCE [LARGE SCALE GENOMIC DNA]</scope>
    <source>
        <strain evidence="4 5">CBS2947</strain>
    </source>
</reference>
<proteinExistence type="inferred from homology"/>
<gene>
    <name evidence="4" type="ORF">HG537_0H01500</name>
</gene>
<evidence type="ECO:0000256" key="1">
    <source>
        <dbReference type="ARBA" id="ARBA00038178"/>
    </source>
</evidence>
<dbReference type="PROSITE" id="PS50211">
    <property type="entry name" value="DENN"/>
    <property type="match status" value="1"/>
</dbReference>
<dbReference type="GO" id="GO:0005737">
    <property type="term" value="C:cytoplasm"/>
    <property type="evidence" value="ECO:0007669"/>
    <property type="project" value="TreeGrafter"/>
</dbReference>
<feature type="domain" description="UDENN" evidence="3">
    <location>
        <begin position="9"/>
        <end position="462"/>
    </location>
</feature>
<feature type="compositionally biased region" description="Basic and acidic residues" evidence="2">
    <location>
        <begin position="590"/>
        <end position="600"/>
    </location>
</feature>